<dbReference type="InterPro" id="IPR011333">
    <property type="entry name" value="SKP1/BTB/POZ_sf"/>
</dbReference>
<dbReference type="Pfam" id="PF00651">
    <property type="entry name" value="BTB"/>
    <property type="match status" value="1"/>
</dbReference>
<accession>A0ABD2X4P5</accession>
<evidence type="ECO:0000259" key="1">
    <source>
        <dbReference type="PROSITE" id="PS50097"/>
    </source>
</evidence>
<feature type="domain" description="BTB" evidence="1">
    <location>
        <begin position="181"/>
        <end position="249"/>
    </location>
</feature>
<dbReference type="SMART" id="SM00225">
    <property type="entry name" value="BTB"/>
    <property type="match status" value="1"/>
</dbReference>
<sequence>MSSVNKITAYTQADKEDCVFTWIINDYTLVCQEANDQQIISPTFNVGRDDQKQFALMISEADDVETDNEEGSVGTKLELVCIKATESLPLSLKLSIIKDDKTVYISVASEILDENEFLTIFETTNRDMHKLISSNGTVIFRCELSVSVGPLKNIINYESVKTNCEVFKLKFVRFFLSDHLSDVKLRTTCGKEIPAHKVVLAVASPVFKAMFDHDMLEKKSKSVDMTDVSYETAVEMLRYIYTGSVENQELFQAMDLLAVADKYQLEELKSVCEQMIGSNLSTENAVDILRVADKHNAKYLRKKAADFIKFQIIRPSNSDDISRIILGMAQVLPK</sequence>
<dbReference type="Gene3D" id="3.30.710.10">
    <property type="entry name" value="Potassium Channel Kv1.1, Chain A"/>
    <property type="match status" value="1"/>
</dbReference>
<keyword evidence="3" id="KW-1185">Reference proteome</keyword>
<dbReference type="SUPFAM" id="SSF49599">
    <property type="entry name" value="TRAF domain-like"/>
    <property type="match status" value="1"/>
</dbReference>
<dbReference type="SUPFAM" id="SSF54695">
    <property type="entry name" value="POZ domain"/>
    <property type="match status" value="1"/>
</dbReference>
<proteinExistence type="predicted"/>
<evidence type="ECO:0000313" key="3">
    <source>
        <dbReference type="Proteomes" id="UP001627154"/>
    </source>
</evidence>
<protein>
    <recommendedName>
        <fullName evidence="1">BTB domain-containing protein</fullName>
    </recommendedName>
</protein>
<reference evidence="2 3" key="1">
    <citation type="journal article" date="2024" name="bioRxiv">
        <title>A reference genome for Trichogramma kaykai: A tiny desert-dwelling parasitoid wasp with competing sex-ratio distorters.</title>
        <authorList>
            <person name="Culotta J."/>
            <person name="Lindsey A.R."/>
        </authorList>
    </citation>
    <scope>NUCLEOTIDE SEQUENCE [LARGE SCALE GENOMIC DNA]</scope>
    <source>
        <strain evidence="2 3">KSX58</strain>
    </source>
</reference>
<dbReference type="InterPro" id="IPR000210">
    <property type="entry name" value="BTB/POZ_dom"/>
</dbReference>
<dbReference type="Gene3D" id="6.10.250.3030">
    <property type="match status" value="1"/>
</dbReference>
<dbReference type="EMBL" id="JBJJXI010000051">
    <property type="protein sequence ID" value="KAL3400180.1"/>
    <property type="molecule type" value="Genomic_DNA"/>
</dbReference>
<evidence type="ECO:0000313" key="2">
    <source>
        <dbReference type="EMBL" id="KAL3400180.1"/>
    </source>
</evidence>
<dbReference type="PROSITE" id="PS50097">
    <property type="entry name" value="BTB"/>
    <property type="match status" value="1"/>
</dbReference>
<organism evidence="2 3">
    <name type="scientific">Trichogramma kaykai</name>
    <dbReference type="NCBI Taxonomy" id="54128"/>
    <lineage>
        <taxon>Eukaryota</taxon>
        <taxon>Metazoa</taxon>
        <taxon>Ecdysozoa</taxon>
        <taxon>Arthropoda</taxon>
        <taxon>Hexapoda</taxon>
        <taxon>Insecta</taxon>
        <taxon>Pterygota</taxon>
        <taxon>Neoptera</taxon>
        <taxon>Endopterygota</taxon>
        <taxon>Hymenoptera</taxon>
        <taxon>Apocrita</taxon>
        <taxon>Proctotrupomorpha</taxon>
        <taxon>Chalcidoidea</taxon>
        <taxon>Trichogrammatidae</taxon>
        <taxon>Trichogramma</taxon>
    </lineage>
</organism>
<gene>
    <name evidence="2" type="ORF">TKK_006077</name>
</gene>
<dbReference type="Proteomes" id="UP001627154">
    <property type="component" value="Unassembled WGS sequence"/>
</dbReference>
<name>A0ABD2X4P5_9HYME</name>
<dbReference type="PANTHER" id="PTHR24413">
    <property type="entry name" value="SPECKLE-TYPE POZ PROTEIN"/>
    <property type="match status" value="1"/>
</dbReference>
<dbReference type="AlphaFoldDB" id="A0ABD2X4P5"/>
<comment type="caution">
    <text evidence="2">The sequence shown here is derived from an EMBL/GenBank/DDBJ whole genome shotgun (WGS) entry which is preliminary data.</text>
</comment>